<protein>
    <recommendedName>
        <fullName evidence="3">F-box domain-containing protein</fullName>
    </recommendedName>
</protein>
<dbReference type="OrthoDB" id="2921803at2759"/>
<evidence type="ECO:0000313" key="2">
    <source>
        <dbReference type="Proteomes" id="UP000250043"/>
    </source>
</evidence>
<evidence type="ECO:0000313" key="1">
    <source>
        <dbReference type="EMBL" id="OCH94905.1"/>
    </source>
</evidence>
<name>A0A8E2DSB5_9APHY</name>
<dbReference type="SUPFAM" id="SSF81383">
    <property type="entry name" value="F-box domain"/>
    <property type="match status" value="1"/>
</dbReference>
<accession>A0A8E2DSB5</accession>
<feature type="non-terminal residue" evidence="1">
    <location>
        <position position="69"/>
    </location>
</feature>
<dbReference type="Proteomes" id="UP000250043">
    <property type="component" value="Unassembled WGS sequence"/>
</dbReference>
<gene>
    <name evidence="1" type="ORF">OBBRIDRAFT_704440</name>
</gene>
<dbReference type="EMBL" id="KV722340">
    <property type="protein sequence ID" value="OCH94905.1"/>
    <property type="molecule type" value="Genomic_DNA"/>
</dbReference>
<sequence>PPELTDRIVDFLHDDTESLKNCSLTCRSWTPASRYHIFRSVSLIFRSDWTNFERLLRTSPHLGFYVKRL</sequence>
<feature type="non-terminal residue" evidence="1">
    <location>
        <position position="1"/>
    </location>
</feature>
<proteinExistence type="predicted"/>
<organism evidence="1 2">
    <name type="scientific">Obba rivulosa</name>
    <dbReference type="NCBI Taxonomy" id="1052685"/>
    <lineage>
        <taxon>Eukaryota</taxon>
        <taxon>Fungi</taxon>
        <taxon>Dikarya</taxon>
        <taxon>Basidiomycota</taxon>
        <taxon>Agaricomycotina</taxon>
        <taxon>Agaricomycetes</taxon>
        <taxon>Polyporales</taxon>
        <taxon>Gelatoporiaceae</taxon>
        <taxon>Obba</taxon>
    </lineage>
</organism>
<keyword evidence="2" id="KW-1185">Reference proteome</keyword>
<dbReference type="InterPro" id="IPR036047">
    <property type="entry name" value="F-box-like_dom_sf"/>
</dbReference>
<reference evidence="1 2" key="1">
    <citation type="submission" date="2016-07" db="EMBL/GenBank/DDBJ databases">
        <title>Draft genome of the white-rot fungus Obba rivulosa 3A-2.</title>
        <authorList>
            <consortium name="DOE Joint Genome Institute"/>
            <person name="Miettinen O."/>
            <person name="Riley R."/>
            <person name="Acob R."/>
            <person name="Barry K."/>
            <person name="Cullen D."/>
            <person name="De Vries R."/>
            <person name="Hainaut M."/>
            <person name="Hatakka A."/>
            <person name="Henrissat B."/>
            <person name="Hilden K."/>
            <person name="Kuo R."/>
            <person name="Labutti K."/>
            <person name="Lipzen A."/>
            <person name="Makela M.R."/>
            <person name="Sandor L."/>
            <person name="Spatafora J.W."/>
            <person name="Grigoriev I.V."/>
            <person name="Hibbett D.S."/>
        </authorList>
    </citation>
    <scope>NUCLEOTIDE SEQUENCE [LARGE SCALE GENOMIC DNA]</scope>
    <source>
        <strain evidence="1 2">3A-2</strain>
    </source>
</reference>
<dbReference type="AlphaFoldDB" id="A0A8E2DSB5"/>
<evidence type="ECO:0008006" key="3">
    <source>
        <dbReference type="Google" id="ProtNLM"/>
    </source>
</evidence>